<dbReference type="AlphaFoldDB" id="A0AAV6PUI6"/>
<dbReference type="PANTHER" id="PTHR31393">
    <property type="entry name" value="C5ORF31"/>
    <property type="match status" value="1"/>
</dbReference>
<sequence length="465" mass="51807">MEPVSSLNHSVLPGLNGNVIPEHQAHYINTCRKKNKHRLNDQLIPKPTDINMAEEMTKIASTKEHPYASHISRFAMFPSFHSSYGTETNLLPPNCAPDMTLKSKTFGGPYRHEILALPMKSRKKAVMLTGKHGFLDPLEGEKAVFCPTPPNKVLPKPKPRLWDFSHAATCQKNMERTQWVTSYQTHFTECGRANPLIIDDFKEKINGSTGRQQSHPLFVPSKPKQACRIREGSPVSSTCSATAAGFLNPSLALKKDTATATRKQQRPQEITAQHNEEADLNPKGHSQSGNSIGSTEAQTAELSHDDSHKLQAEHKLKNSTVWFDKSPEQVFTSQNNQEGNTADTERHLDLYGRPLPDRDLSSLTEFCGEPCIKKPEFEVERNVSSHSQLPWPAGLPGIRPEDRTGTVGGINAAQSLLELQNSFSKSSAHHRFNNSITYAHVNLRDNVVTGRKHNFYGINSCYLHG</sequence>
<feature type="region of interest" description="Disordered" evidence="1">
    <location>
        <begin position="274"/>
        <end position="308"/>
    </location>
</feature>
<evidence type="ECO:0000313" key="2">
    <source>
        <dbReference type="EMBL" id="KAG7475978.1"/>
    </source>
</evidence>
<name>A0AAV6PUI6_SOLSE</name>
<proteinExistence type="predicted"/>
<feature type="region of interest" description="Disordered" evidence="1">
    <location>
        <begin position="206"/>
        <end position="225"/>
    </location>
</feature>
<evidence type="ECO:0000256" key="1">
    <source>
        <dbReference type="SAM" id="MobiDB-lite"/>
    </source>
</evidence>
<keyword evidence="3" id="KW-1185">Reference proteome</keyword>
<gene>
    <name evidence="2" type="ORF">JOB18_041770</name>
</gene>
<protein>
    <submittedName>
        <fullName evidence="2">Uncharacterized protein</fullName>
    </submittedName>
</protein>
<evidence type="ECO:0000313" key="3">
    <source>
        <dbReference type="Proteomes" id="UP000693946"/>
    </source>
</evidence>
<feature type="compositionally biased region" description="Polar residues" evidence="1">
    <location>
        <begin position="284"/>
        <end position="301"/>
    </location>
</feature>
<comment type="caution">
    <text evidence="2">The sequence shown here is derived from an EMBL/GenBank/DDBJ whole genome shotgun (WGS) entry which is preliminary data.</text>
</comment>
<dbReference type="Pfam" id="PF15093">
    <property type="entry name" value="SPMIP4-like"/>
    <property type="match status" value="1"/>
</dbReference>
<organism evidence="2 3">
    <name type="scientific">Solea senegalensis</name>
    <name type="common">Senegalese sole</name>
    <dbReference type="NCBI Taxonomy" id="28829"/>
    <lineage>
        <taxon>Eukaryota</taxon>
        <taxon>Metazoa</taxon>
        <taxon>Chordata</taxon>
        <taxon>Craniata</taxon>
        <taxon>Vertebrata</taxon>
        <taxon>Euteleostomi</taxon>
        <taxon>Actinopterygii</taxon>
        <taxon>Neopterygii</taxon>
        <taxon>Teleostei</taxon>
        <taxon>Neoteleostei</taxon>
        <taxon>Acanthomorphata</taxon>
        <taxon>Carangaria</taxon>
        <taxon>Pleuronectiformes</taxon>
        <taxon>Pleuronectoidei</taxon>
        <taxon>Soleidae</taxon>
        <taxon>Solea</taxon>
    </lineage>
</organism>
<dbReference type="PANTHER" id="PTHR31393:SF2">
    <property type="entry name" value="CHROMOSOME 7 OPEN READING FRAME 31"/>
    <property type="match status" value="1"/>
</dbReference>
<reference evidence="2 3" key="1">
    <citation type="journal article" date="2021" name="Sci. Rep.">
        <title>Chromosome anchoring in Senegalese sole (Solea senegalensis) reveals sex-associated markers and genome rearrangements in flatfish.</title>
        <authorList>
            <person name="Guerrero-Cozar I."/>
            <person name="Gomez-Garrido J."/>
            <person name="Berbel C."/>
            <person name="Martinez-Blanch J.F."/>
            <person name="Alioto T."/>
            <person name="Claros M.G."/>
            <person name="Gagnaire P.A."/>
            <person name="Manchado M."/>
        </authorList>
    </citation>
    <scope>NUCLEOTIDE SEQUENCE [LARGE SCALE GENOMIC DNA]</scope>
    <source>
        <strain evidence="2">Sse05_10M</strain>
    </source>
</reference>
<accession>A0AAV6PUI6</accession>
<dbReference type="InterPro" id="IPR027886">
    <property type="entry name" value="SPMIP4"/>
</dbReference>
<dbReference type="EMBL" id="JAGKHQ010000021">
    <property type="protein sequence ID" value="KAG7475978.1"/>
    <property type="molecule type" value="Genomic_DNA"/>
</dbReference>
<feature type="compositionally biased region" description="Polar residues" evidence="1">
    <location>
        <begin position="206"/>
        <end position="215"/>
    </location>
</feature>
<dbReference type="Proteomes" id="UP000693946">
    <property type="component" value="Linkage Group LG9"/>
</dbReference>
<dbReference type="GO" id="GO:0005813">
    <property type="term" value="C:centrosome"/>
    <property type="evidence" value="ECO:0007669"/>
    <property type="project" value="TreeGrafter"/>
</dbReference>